<gene>
    <name evidence="2" type="ORF">EEJ42_41585</name>
</gene>
<dbReference type="RefSeq" id="WP_123107326.1">
    <property type="nucleotide sequence ID" value="NZ_RIBZ01000810.1"/>
</dbReference>
<feature type="region of interest" description="Disordered" evidence="1">
    <location>
        <begin position="1"/>
        <end position="22"/>
    </location>
</feature>
<evidence type="ECO:0000256" key="1">
    <source>
        <dbReference type="SAM" id="MobiDB-lite"/>
    </source>
</evidence>
<dbReference type="Gene3D" id="1.10.490.110">
    <property type="entry name" value="Uncharacterized conserved protein DUF2267"/>
    <property type="match status" value="1"/>
</dbReference>
<sequence>MRYEELTGQVQARAQLPDRQAAERTVRATLETLAERIPGGLADHLAAQLPAEAAEPIRRVIASHEGSPEQRAHHRDHGERFDLTGFAGRVAWRAESTEEEAIREASACFEVLDSAVAPELMEKVYGALPNDIRELLPAARAIQPKDAGAGGAGAGEAEGRGGADG</sequence>
<dbReference type="EMBL" id="RIBZ01000810">
    <property type="protein sequence ID" value="RNF88006.1"/>
    <property type="molecule type" value="Genomic_DNA"/>
</dbReference>
<organism evidence="2 3">
    <name type="scientific">Streptomyces botrytidirepellens</name>
    <dbReference type="NCBI Taxonomy" id="2486417"/>
    <lineage>
        <taxon>Bacteria</taxon>
        <taxon>Bacillati</taxon>
        <taxon>Actinomycetota</taxon>
        <taxon>Actinomycetes</taxon>
        <taxon>Kitasatosporales</taxon>
        <taxon>Streptomycetaceae</taxon>
        <taxon>Streptomyces</taxon>
    </lineage>
</organism>
<dbReference type="InterPro" id="IPR038282">
    <property type="entry name" value="DUF2267_sf"/>
</dbReference>
<feature type="region of interest" description="Disordered" evidence="1">
    <location>
        <begin position="60"/>
        <end position="80"/>
    </location>
</feature>
<dbReference type="Proteomes" id="UP000275401">
    <property type="component" value="Unassembled WGS sequence"/>
</dbReference>
<reference evidence="2 3" key="1">
    <citation type="submission" date="2018-11" db="EMBL/GenBank/DDBJ databases">
        <title>The Potential of Streptomyces as Biocontrol Agents against the Tomato grey mould, Botrytis cinerea (Gray mold) Frontiers in Microbiology.</title>
        <authorList>
            <person name="Li D."/>
        </authorList>
    </citation>
    <scope>NUCLEOTIDE SEQUENCE [LARGE SCALE GENOMIC DNA]</scope>
    <source>
        <strain evidence="2 3">NEAU-LD23</strain>
    </source>
</reference>
<accession>A0A3M8T872</accession>
<protein>
    <submittedName>
        <fullName evidence="2">DUF2267 domain-containing protein</fullName>
    </submittedName>
</protein>
<dbReference type="Pfam" id="PF10025">
    <property type="entry name" value="DUF2267"/>
    <property type="match status" value="1"/>
</dbReference>
<feature type="region of interest" description="Disordered" evidence="1">
    <location>
        <begin position="144"/>
        <end position="165"/>
    </location>
</feature>
<keyword evidence="3" id="KW-1185">Reference proteome</keyword>
<dbReference type="AlphaFoldDB" id="A0A3M8T872"/>
<dbReference type="InterPro" id="IPR018727">
    <property type="entry name" value="DUF2267"/>
</dbReference>
<evidence type="ECO:0000313" key="2">
    <source>
        <dbReference type="EMBL" id="RNF88006.1"/>
    </source>
</evidence>
<name>A0A3M8T872_9ACTN</name>
<proteinExistence type="predicted"/>
<feature type="compositionally biased region" description="Basic and acidic residues" evidence="1">
    <location>
        <begin position="66"/>
        <end position="80"/>
    </location>
</feature>
<evidence type="ECO:0000313" key="3">
    <source>
        <dbReference type="Proteomes" id="UP000275401"/>
    </source>
</evidence>
<comment type="caution">
    <text evidence="2">The sequence shown here is derived from an EMBL/GenBank/DDBJ whole genome shotgun (WGS) entry which is preliminary data.</text>
</comment>